<dbReference type="GeneID" id="88359507"/>
<sequence length="124" mass="13702">MLRDLGDLPGVTNQFVCCQRVGPISCSIANDPVLVERDDDSLRERTPILIEAANNLVRTGHTVELGHKPYQDVTNLGPLKGYPQLRRPFQSDALGRGSRVNARSQHRTSQVELVVAVHSTAFRS</sequence>
<accession>A0A291RL44</accession>
<name>A0A291RL44_9NOCA</name>
<dbReference type="EMBL" id="CP023778">
    <property type="protein sequence ID" value="ATL68010.1"/>
    <property type="molecule type" value="Genomic_DNA"/>
</dbReference>
<dbReference type="RefSeq" id="WP_098695112.1">
    <property type="nucleotide sequence ID" value="NZ_CP023778.1"/>
</dbReference>
<dbReference type="AlphaFoldDB" id="A0A291RL44"/>
<evidence type="ECO:0000313" key="1">
    <source>
        <dbReference type="EMBL" id="ATL68010.1"/>
    </source>
</evidence>
<protein>
    <submittedName>
        <fullName evidence="1">Uncharacterized protein</fullName>
    </submittedName>
</protein>
<gene>
    <name evidence="1" type="ORF">CRH09_19275</name>
</gene>
<dbReference type="Proteomes" id="UP000221961">
    <property type="component" value="Chromosome"/>
</dbReference>
<dbReference type="KEGG" id="ntp:CRH09_19275"/>
<reference evidence="1 2" key="1">
    <citation type="submission" date="2017-10" db="EMBL/GenBank/DDBJ databases">
        <title>Comparative genomics between pathogenic Norcardia.</title>
        <authorList>
            <person name="Zeng L."/>
        </authorList>
    </citation>
    <scope>NUCLEOTIDE SEQUENCE [LARGE SCALE GENOMIC DNA]</scope>
    <source>
        <strain evidence="1 2">NC_YFY_NT001</strain>
    </source>
</reference>
<organism evidence="1 2">
    <name type="scientific">Nocardia terpenica</name>
    <dbReference type="NCBI Taxonomy" id="455432"/>
    <lineage>
        <taxon>Bacteria</taxon>
        <taxon>Bacillati</taxon>
        <taxon>Actinomycetota</taxon>
        <taxon>Actinomycetes</taxon>
        <taxon>Mycobacteriales</taxon>
        <taxon>Nocardiaceae</taxon>
        <taxon>Nocardia</taxon>
    </lineage>
</organism>
<proteinExistence type="predicted"/>
<evidence type="ECO:0000313" key="2">
    <source>
        <dbReference type="Proteomes" id="UP000221961"/>
    </source>
</evidence>